<dbReference type="Gene3D" id="3.40.109.10">
    <property type="entry name" value="NADH Oxidase"/>
    <property type="match status" value="2"/>
</dbReference>
<accession>A0ABX0LKP4</accession>
<proteinExistence type="predicted"/>
<dbReference type="InterPro" id="IPR000415">
    <property type="entry name" value="Nitroreductase-like"/>
</dbReference>
<name>A0ABX0LKP4_9BURK</name>
<organism evidence="1 2">
    <name type="scientific">Massilia rubra</name>
    <dbReference type="NCBI Taxonomy" id="2607910"/>
    <lineage>
        <taxon>Bacteria</taxon>
        <taxon>Pseudomonadati</taxon>
        <taxon>Pseudomonadota</taxon>
        <taxon>Betaproteobacteria</taxon>
        <taxon>Burkholderiales</taxon>
        <taxon>Oxalobacteraceae</taxon>
        <taxon>Telluria group</taxon>
        <taxon>Massilia</taxon>
    </lineage>
</organism>
<protein>
    <submittedName>
        <fullName evidence="1">Uncharacterized protein</fullName>
    </submittedName>
</protein>
<sequence>MASLTPRFALTGDAELDDAFPSQPRLLDEVAVAAIDDTRLMLVGGLGAPVVGRRFGALDVLAFLRQLDGTRTVEELCADHLAGAYERKRLLCWLQQHGLLEQPAAPTPAALDAHTGAFLAKVMNQTRIHQRRSDAAAAFLRPVSMLGSGRFRRELSLALRGCGLNVVDCMPGAPPCHMTIAVLDGTTGLDKQVARLQAAGAAVLLVSVRALSLDVGPLLANRGCCTTACYRAAAGAVDDACQAATLPLWAGIVCNALVLLNSGSTPFSLLNNFIRYQLDNGHLGCSTHPVARLHALGDAPHAIAAVDRPASLQRLERHSRAAVPPRRMIGVKSYEQHYAPKNILAAKQFPLPHGDAGKVISMASASPPQRLLLQLVTRAFGYWSDAAGNRRRICPSGGNLGAAECMVVWRDQSRRRTRLMRYVPVVDWLEPLAEASLDGAGQAEYAIVCLANTEKIRQKYGDFGLSLGLLDSGFGAAFLQAAALAAGHALTPTCQPFEAPWLRDIVEHRRHYYNFAWRADLPCVSAAPIEWDRFDRLLRQRSAARDCSELDLAVPDIAALLRQSRPRPGDRAAAALMSSLHPILVIERAGVCVTYQWADEGNLLPCPGSTLSRDGPDQELLSQRNLSQAAGRLFMLADLSRVLHTHGPAGHDQLLVLIGQWIGSFWLAIESRRLRGCPAGAAVESDLLTHLPPSCAHLFNLFAFTFGNAPETTQ</sequence>
<dbReference type="EMBL" id="VUYU01000002">
    <property type="protein sequence ID" value="NHZ32527.1"/>
    <property type="molecule type" value="Genomic_DNA"/>
</dbReference>
<dbReference type="Proteomes" id="UP000785613">
    <property type="component" value="Unassembled WGS sequence"/>
</dbReference>
<comment type="caution">
    <text evidence="1">The sequence shown here is derived from an EMBL/GenBank/DDBJ whole genome shotgun (WGS) entry which is preliminary data.</text>
</comment>
<dbReference type="RefSeq" id="WP_167221432.1">
    <property type="nucleotide sequence ID" value="NZ_VUYU01000002.1"/>
</dbReference>
<gene>
    <name evidence="1" type="ORF">F0185_02840</name>
</gene>
<keyword evidence="2" id="KW-1185">Reference proteome</keyword>
<reference evidence="1 2" key="1">
    <citation type="submission" date="2019-09" db="EMBL/GenBank/DDBJ databases">
        <title>Taxonomy of Antarctic Massilia spp.: description of Massilia rubra sp. nov., Massilia aquatica sp. nov., Massilia mucilaginosa sp. nov., Massilia frigida sp. nov. isolated from streams, lakes and regoliths.</title>
        <authorList>
            <person name="Holochova P."/>
            <person name="Sedlacek I."/>
            <person name="Kralova S."/>
            <person name="Maslanova I."/>
            <person name="Busse H.-J."/>
            <person name="Stankova E."/>
            <person name="Vrbovska V."/>
            <person name="Kovarovic V."/>
            <person name="Bartak M."/>
            <person name="Svec P."/>
            <person name="Pantucek R."/>
        </authorList>
    </citation>
    <scope>NUCLEOTIDE SEQUENCE [LARGE SCALE GENOMIC DNA]</scope>
    <source>
        <strain evidence="1 2">CCM 8692</strain>
    </source>
</reference>
<evidence type="ECO:0000313" key="1">
    <source>
        <dbReference type="EMBL" id="NHZ32527.1"/>
    </source>
</evidence>
<evidence type="ECO:0000313" key="2">
    <source>
        <dbReference type="Proteomes" id="UP000785613"/>
    </source>
</evidence>